<feature type="domain" description="Peptidase M1 membrane alanine aminopeptidase" evidence="8">
    <location>
        <begin position="216"/>
        <end position="419"/>
    </location>
</feature>
<dbReference type="Gene3D" id="1.10.390.10">
    <property type="entry name" value="Neutral Protease Domain 2"/>
    <property type="match status" value="1"/>
</dbReference>
<dbReference type="Proteomes" id="UP001470230">
    <property type="component" value="Unassembled WGS sequence"/>
</dbReference>
<dbReference type="PRINTS" id="PR00756">
    <property type="entry name" value="ALADIPTASE"/>
</dbReference>
<accession>A0ABR2GYW9</accession>
<evidence type="ECO:0000259" key="9">
    <source>
        <dbReference type="Pfam" id="PF17900"/>
    </source>
</evidence>
<organism evidence="10 11">
    <name type="scientific">Tritrichomonas musculus</name>
    <dbReference type="NCBI Taxonomy" id="1915356"/>
    <lineage>
        <taxon>Eukaryota</taxon>
        <taxon>Metamonada</taxon>
        <taxon>Parabasalia</taxon>
        <taxon>Tritrichomonadida</taxon>
        <taxon>Tritrichomonadidae</taxon>
        <taxon>Tritrichomonas</taxon>
    </lineage>
</organism>
<evidence type="ECO:0000313" key="11">
    <source>
        <dbReference type="Proteomes" id="UP001470230"/>
    </source>
</evidence>
<dbReference type="SUPFAM" id="SSF63737">
    <property type="entry name" value="Leukotriene A4 hydrolase N-terminal domain"/>
    <property type="match status" value="1"/>
</dbReference>
<evidence type="ECO:0000259" key="8">
    <source>
        <dbReference type="Pfam" id="PF01433"/>
    </source>
</evidence>
<keyword evidence="5" id="KW-0378">Hydrolase</keyword>
<dbReference type="PANTHER" id="PTHR11533:SF299">
    <property type="entry name" value="AMINOPEPTIDASE"/>
    <property type="match status" value="1"/>
</dbReference>
<evidence type="ECO:0000313" key="10">
    <source>
        <dbReference type="EMBL" id="KAK8839129.1"/>
    </source>
</evidence>
<dbReference type="InterPro" id="IPR045357">
    <property type="entry name" value="Aminopeptidase_N-like_N"/>
</dbReference>
<keyword evidence="6" id="KW-0862">Zinc</keyword>
<dbReference type="EMBL" id="JAPFFF010000053">
    <property type="protein sequence ID" value="KAK8839129.1"/>
    <property type="molecule type" value="Genomic_DNA"/>
</dbReference>
<dbReference type="Pfam" id="PF17900">
    <property type="entry name" value="Peptidase_M1_N"/>
    <property type="match status" value="1"/>
</dbReference>
<dbReference type="InterPro" id="IPR050344">
    <property type="entry name" value="Peptidase_M1_aminopeptidases"/>
</dbReference>
<dbReference type="SUPFAM" id="SSF55486">
    <property type="entry name" value="Metalloproteases ('zincins'), catalytic domain"/>
    <property type="match status" value="1"/>
</dbReference>
<comment type="similarity">
    <text evidence="2">Belongs to the peptidase M1 family.</text>
</comment>
<keyword evidence="11" id="KW-1185">Reference proteome</keyword>
<dbReference type="InterPro" id="IPR027268">
    <property type="entry name" value="Peptidase_M4/M1_CTD_sf"/>
</dbReference>
<dbReference type="InterPro" id="IPR001930">
    <property type="entry name" value="Peptidase_M1"/>
</dbReference>
<evidence type="ECO:0000256" key="1">
    <source>
        <dbReference type="ARBA" id="ARBA00001947"/>
    </source>
</evidence>
<protein>
    <submittedName>
        <fullName evidence="10">Uncharacterized protein</fullName>
    </submittedName>
</protein>
<reference evidence="10 11" key="1">
    <citation type="submission" date="2024-04" db="EMBL/GenBank/DDBJ databases">
        <title>Tritrichomonas musculus Genome.</title>
        <authorList>
            <person name="Alves-Ferreira E."/>
            <person name="Grigg M."/>
            <person name="Lorenzi H."/>
            <person name="Galac M."/>
        </authorList>
    </citation>
    <scope>NUCLEOTIDE SEQUENCE [LARGE SCALE GENOMIC DNA]</scope>
    <source>
        <strain evidence="10 11">EAF2021</strain>
    </source>
</reference>
<keyword evidence="4" id="KW-0479">Metal-binding</keyword>
<dbReference type="InterPro" id="IPR014782">
    <property type="entry name" value="Peptidase_M1_dom"/>
</dbReference>
<evidence type="ECO:0000256" key="6">
    <source>
        <dbReference type="ARBA" id="ARBA00022833"/>
    </source>
</evidence>
<name>A0ABR2GYW9_9EUKA</name>
<dbReference type="InterPro" id="IPR042097">
    <property type="entry name" value="Aminopeptidase_N-like_N_sf"/>
</dbReference>
<gene>
    <name evidence="10" type="ORF">M9Y10_032601</name>
</gene>
<sequence length="556" mass="63861">MSFRLPQNYIPSHYDLYLHINDKFPLKASVSITFQKNKDDNKILLNVESTISISKITQNAIDLNYTVDYPLLTIERSKVPDIDFNSYPITIEYTVLPSDHFEQGFFLLNGSYLTDFEPNYARKFLPCFDEPSVRSTFSVKLLFPSNMTALSNMPAETVQSRGDETEITFQKTPPMCTYLLCTCVGTFSSIVGTTDNGLKVKFFTTTGRETDLKPSLDAAIYAVNWLETKFGVKFELPELQLISLEGFPSGMENYGLITLRDCTDSLNQRFNTFLIFHEIVHQWFGNLVSLEYWNSLWLNEGFAEFIQYLIMKDYKPKYDIFVLFAQNEGTRSFDYVDDENEIAPLDENVILQSLFNANIYAKGSFVVKMLYDLVGESLFYKICSDYLKKFKNRSAVVEDFISIASSLCEKDMNPFFEPWLRFPGLPILNVTEIECNSQKVGIEINQISRNECLYLFKVPILYEKDGVISKKVVEIDSSEVQVDIEFDWVIVNDDLASICLVLYSKKLLEALEKPNNEKKISSLNKYVISTSAHSKIASFLVDIELMDIINSLTEEY</sequence>
<comment type="caution">
    <text evidence="10">The sequence shown here is derived from an EMBL/GenBank/DDBJ whole genome shotgun (WGS) entry which is preliminary data.</text>
</comment>
<evidence type="ECO:0000256" key="7">
    <source>
        <dbReference type="ARBA" id="ARBA00023049"/>
    </source>
</evidence>
<evidence type="ECO:0000256" key="3">
    <source>
        <dbReference type="ARBA" id="ARBA00022670"/>
    </source>
</evidence>
<keyword evidence="3" id="KW-0645">Protease</keyword>
<proteinExistence type="inferred from homology"/>
<dbReference type="Gene3D" id="2.60.40.1730">
    <property type="entry name" value="tricorn interacting facor f3 domain"/>
    <property type="match status" value="1"/>
</dbReference>
<dbReference type="CDD" id="cd09601">
    <property type="entry name" value="M1_APN-Q_like"/>
    <property type="match status" value="1"/>
</dbReference>
<dbReference type="Pfam" id="PF01433">
    <property type="entry name" value="Peptidase_M1"/>
    <property type="match status" value="1"/>
</dbReference>
<dbReference type="PANTHER" id="PTHR11533">
    <property type="entry name" value="PROTEASE M1 ZINC METALLOPROTEASE"/>
    <property type="match status" value="1"/>
</dbReference>
<feature type="domain" description="Aminopeptidase N-like N-terminal" evidence="9">
    <location>
        <begin position="11"/>
        <end position="179"/>
    </location>
</feature>
<evidence type="ECO:0000256" key="2">
    <source>
        <dbReference type="ARBA" id="ARBA00010136"/>
    </source>
</evidence>
<dbReference type="InterPro" id="IPR034016">
    <property type="entry name" value="M1_APN-typ"/>
</dbReference>
<keyword evidence="7" id="KW-0482">Metalloprotease</keyword>
<evidence type="ECO:0000256" key="4">
    <source>
        <dbReference type="ARBA" id="ARBA00022723"/>
    </source>
</evidence>
<comment type="cofactor">
    <cofactor evidence="1">
        <name>Zn(2+)</name>
        <dbReference type="ChEBI" id="CHEBI:29105"/>
    </cofactor>
</comment>
<evidence type="ECO:0000256" key="5">
    <source>
        <dbReference type="ARBA" id="ARBA00022801"/>
    </source>
</evidence>